<keyword evidence="2" id="KW-1185">Reference proteome</keyword>
<dbReference type="AlphaFoldDB" id="A0A9D2WQD9"/>
<sequence length="80" mass="8899">MEYIAIDMTGLNISAQDKTTILDYFKKCKVTVIEASFDDLKQKGLFDEKSLTLDGILLSIKKLILKQVLNSGGDSTPPEF</sequence>
<dbReference type="EMBL" id="LSRS01000003">
    <property type="protein sequence ID" value="KAF1085011.1"/>
    <property type="molecule type" value="Genomic_DNA"/>
</dbReference>
<evidence type="ECO:0000313" key="2">
    <source>
        <dbReference type="Proteomes" id="UP000798488"/>
    </source>
</evidence>
<accession>A0A9D2WQD9</accession>
<dbReference type="OrthoDB" id="2085435at2"/>
<reference evidence="1" key="1">
    <citation type="submission" date="2016-02" db="EMBL/GenBank/DDBJ databases">
        <title>Draft Genome Sequence of Sporotomaculum syntrophicum Strain FB, a Syntrophic Benzoate Degrader.</title>
        <authorList>
            <person name="Nobu M.K."/>
            <person name="Narihiro T."/>
            <person name="Qiu Y.-L."/>
            <person name="Ohashi A."/>
            <person name="Liu W.-T."/>
            <person name="Yuji S."/>
        </authorList>
    </citation>
    <scope>NUCLEOTIDE SEQUENCE</scope>
    <source>
        <strain evidence="1">FB</strain>
    </source>
</reference>
<evidence type="ECO:0000313" key="1">
    <source>
        <dbReference type="EMBL" id="KAF1085011.1"/>
    </source>
</evidence>
<dbReference type="RefSeq" id="WP_161821538.1">
    <property type="nucleotide sequence ID" value="NZ_LSRS01000003.1"/>
</dbReference>
<dbReference type="Proteomes" id="UP000798488">
    <property type="component" value="Unassembled WGS sequence"/>
</dbReference>
<name>A0A9D2WQD9_9FIRM</name>
<comment type="caution">
    <text evidence="1">The sequence shown here is derived from an EMBL/GenBank/DDBJ whole genome shotgun (WGS) entry which is preliminary data.</text>
</comment>
<protein>
    <submittedName>
        <fullName evidence="1">Uncharacterized protein</fullName>
    </submittedName>
</protein>
<proteinExistence type="predicted"/>
<gene>
    <name evidence="1" type="ORF">SPSYN_01147</name>
</gene>
<organism evidence="1 2">
    <name type="scientific">Sporotomaculum syntrophicum</name>
    <dbReference type="NCBI Taxonomy" id="182264"/>
    <lineage>
        <taxon>Bacteria</taxon>
        <taxon>Bacillati</taxon>
        <taxon>Bacillota</taxon>
        <taxon>Clostridia</taxon>
        <taxon>Eubacteriales</taxon>
        <taxon>Desulfallaceae</taxon>
        <taxon>Sporotomaculum</taxon>
    </lineage>
</organism>